<dbReference type="InterPro" id="IPR044060">
    <property type="entry name" value="Bacterial_rp_domain"/>
</dbReference>
<protein>
    <recommendedName>
        <fullName evidence="1">SLH domain-containing protein</fullName>
    </recommendedName>
</protein>
<dbReference type="InterPro" id="IPR001119">
    <property type="entry name" value="SLH_dom"/>
</dbReference>
<organism evidence="2">
    <name type="scientific">bioreactor metagenome</name>
    <dbReference type="NCBI Taxonomy" id="1076179"/>
    <lineage>
        <taxon>unclassified sequences</taxon>
        <taxon>metagenomes</taxon>
        <taxon>ecological metagenomes</taxon>
    </lineage>
</organism>
<sequence length="1259" mass="131577">MGYYHITAEYMNKYSFTVTYSAGANGTLTAAKDGVDLTSGGIVPINSSVTFTATPKAYYTVKGWKVDGLPYEETPGTAYKEPTLTLSGITANRTVSVEFVGAPVTVTYVVGISSGSSAPHGNLALFYSGTLASVTPVTGSDNSLTYEKTVPATGEVNILANPDAGYQVKCWYVWDGEAETYTAVSASAEVANYNIPAITGSIKVKVEFEKIPTYDVLVSSDSYENGGGTVRSGSYLVGVSGMEKIQVKRHGNLTLLATPETGSYLYEWRIEGADYVTDGNSVTLTNLTGEATVAAVFRKAFYDVSLDSGEGGSMTAHFSLSADKSSGDIGKNGSASIKSGSTVTASIVPASGNTIDTLTVNGKSADYKVSGNAVDGYSYTYEIPELFSDTEIAVTFKECVFHTVTAPNAGNFDLLISVGDPEDENDDVYASGGTADAGFVADGFSHMDGAQAAILEGGEATLAFTPASGTTPDYACRVDTSRLCDEVEAVLEDADSDASYSIYLDGASYVVKLSGIDTPLDFSALDDVFVLRTDDVDEYTVTFGKNGSGTVTATYGGMQLLSGTKIPKGSSVTFKLTPQEHYALTKLLDGSESVLNYVDAGKYKVDVEDDIDLSATFEIAEYPVTILKLGTGSGTVTATGDGDTLTASGYLPVGCEVSISADGNSDSAFNCMSVGSTPVANNVYTIASLDGPVTITAVFDAVSKAVTMNSPANGKLKVTDSQGNIVTNGQSVAVGTVLIITATPDAHYVLASLTAGGSSITGNTYSVDAAKTNLIEARFKLAEVMVTISDTENGTIKVSDRDGNVLSSGSYVAVGSQIKVETAPRSTNYELESLKMNDTNIASGSLYTVPAKDVTLSATFKFIGDAPPPEDDNGGGSGGGGGGGSTVIINDLGVALAALESIDVFTTDNGLTALGMVTTADSEILTAVEGKSFASLADYAKTKDTGITFKTDFATITFDNKAVAYINGFASSEDVILTVRKVDPAKLSAENRQTVGNHTVYELALTAGDAKVNTFGEGKAKISIPYTLKTGETAETVVAYYIDAAGTLKTIRGAYHANTGTLDFPTTHFSYFSMGNNPVNFSDVAANAWYYKPVSFVAARGITLGIGGGLFGPDRQITRGEFIVMLMRAYGIEPDSAPIDNFADAGSDYYTNYLAAAKRLGITKGIGDNLYAPASYISRQDIFTLLYRALDVLGELPAKTKTVDLSTFSDYGSISDYALTAVKTFVEAGVVSGSDGKLSPTSLSTRAQMAQVLYNLLAR</sequence>
<dbReference type="AlphaFoldDB" id="A0A644Y052"/>
<gene>
    <name evidence="2" type="ORF">SDC9_68326</name>
</gene>
<evidence type="ECO:0000313" key="2">
    <source>
        <dbReference type="EMBL" id="MPM21876.1"/>
    </source>
</evidence>
<accession>A0A644Y052</accession>
<reference evidence="2" key="1">
    <citation type="submission" date="2019-08" db="EMBL/GenBank/DDBJ databases">
        <authorList>
            <person name="Kucharzyk K."/>
            <person name="Murdoch R.W."/>
            <person name="Higgins S."/>
            <person name="Loffler F."/>
        </authorList>
    </citation>
    <scope>NUCLEOTIDE SEQUENCE</scope>
</reference>
<evidence type="ECO:0000259" key="1">
    <source>
        <dbReference type="PROSITE" id="PS51272"/>
    </source>
</evidence>
<feature type="domain" description="SLH" evidence="1">
    <location>
        <begin position="1077"/>
        <end position="1140"/>
    </location>
</feature>
<feature type="domain" description="SLH" evidence="1">
    <location>
        <begin position="1141"/>
        <end position="1200"/>
    </location>
</feature>
<feature type="domain" description="SLH" evidence="1">
    <location>
        <begin position="1205"/>
        <end position="1259"/>
    </location>
</feature>
<dbReference type="Pfam" id="PF18998">
    <property type="entry name" value="Flg_new_2"/>
    <property type="match status" value="4"/>
</dbReference>
<dbReference type="EMBL" id="VSSQ01003686">
    <property type="protein sequence ID" value="MPM21876.1"/>
    <property type="molecule type" value="Genomic_DNA"/>
</dbReference>
<proteinExistence type="predicted"/>
<name>A0A644Y052_9ZZZZ</name>
<comment type="caution">
    <text evidence="2">The sequence shown here is derived from an EMBL/GenBank/DDBJ whole genome shotgun (WGS) entry which is preliminary data.</text>
</comment>
<dbReference type="Pfam" id="PF00395">
    <property type="entry name" value="SLH"/>
    <property type="match status" value="3"/>
</dbReference>
<dbReference type="PROSITE" id="PS51272">
    <property type="entry name" value="SLH"/>
    <property type="match status" value="3"/>
</dbReference>